<keyword evidence="2" id="KW-0663">Pyridoxal phosphate</keyword>
<evidence type="ECO:0000313" key="5">
    <source>
        <dbReference type="EMBL" id="GAA0937460.1"/>
    </source>
</evidence>
<dbReference type="Gene3D" id="3.40.50.1100">
    <property type="match status" value="2"/>
</dbReference>
<dbReference type="PANTHER" id="PTHR48078:SF17">
    <property type="entry name" value="THREONINE DEHYDRATASE"/>
    <property type="match status" value="1"/>
</dbReference>
<dbReference type="EMBL" id="BAAAHK010000006">
    <property type="protein sequence ID" value="GAA0937460.1"/>
    <property type="molecule type" value="Genomic_DNA"/>
</dbReference>
<keyword evidence="3" id="KW-0456">Lyase</keyword>
<gene>
    <name evidence="5" type="ORF">GCM10009554_25740</name>
</gene>
<dbReference type="SUPFAM" id="SSF53686">
    <property type="entry name" value="Tryptophan synthase beta subunit-like PLP-dependent enzymes"/>
    <property type="match status" value="1"/>
</dbReference>
<organism evidence="5 6">
    <name type="scientific">Kribbella koreensis</name>
    <dbReference type="NCBI Taxonomy" id="57909"/>
    <lineage>
        <taxon>Bacteria</taxon>
        <taxon>Bacillati</taxon>
        <taxon>Actinomycetota</taxon>
        <taxon>Actinomycetes</taxon>
        <taxon>Propionibacteriales</taxon>
        <taxon>Kribbellaceae</taxon>
        <taxon>Kribbella</taxon>
    </lineage>
</organism>
<evidence type="ECO:0000313" key="6">
    <source>
        <dbReference type="Proteomes" id="UP001500542"/>
    </source>
</evidence>
<sequence>MLGRGGDGEVAVRLELARILDARGQIDPVFRGTPQYECGALGEVLGCRVVLKVETANPVRSFKGRGTETVLSRLPGAGAVVCASAGNLGQALAYSGRRRGMAATVFASAAANPVKVERMKALGADVVLVEGEIEAALEAAERFAAETGAYLVEDSKDIGTCEGAATIGVELSESGLGLDAVLISLGAGAMASGVGFAVKSLSRGTEVICVQPERAPAMTLALRAGRAVEVGAPDTIADGVAGRSVIPEVLEDLAEVADDAVLVTEAGIVEAMRLIHTHAGLVVEPAAALGVASILESDGRYAGKTVATILCGSNVTPADFKRWTA</sequence>
<evidence type="ECO:0000256" key="2">
    <source>
        <dbReference type="ARBA" id="ARBA00022898"/>
    </source>
</evidence>
<proteinExistence type="predicted"/>
<evidence type="ECO:0000256" key="3">
    <source>
        <dbReference type="ARBA" id="ARBA00023239"/>
    </source>
</evidence>
<name>A0ABP4ANB8_9ACTN</name>
<evidence type="ECO:0000256" key="1">
    <source>
        <dbReference type="ARBA" id="ARBA00001933"/>
    </source>
</evidence>
<dbReference type="Proteomes" id="UP001500542">
    <property type="component" value="Unassembled WGS sequence"/>
</dbReference>
<evidence type="ECO:0000259" key="4">
    <source>
        <dbReference type="Pfam" id="PF00291"/>
    </source>
</evidence>
<dbReference type="Pfam" id="PF00291">
    <property type="entry name" value="PALP"/>
    <property type="match status" value="1"/>
</dbReference>
<comment type="cofactor">
    <cofactor evidence="1">
        <name>pyridoxal 5'-phosphate</name>
        <dbReference type="ChEBI" id="CHEBI:597326"/>
    </cofactor>
</comment>
<dbReference type="PANTHER" id="PTHR48078">
    <property type="entry name" value="THREONINE DEHYDRATASE, MITOCHONDRIAL-RELATED"/>
    <property type="match status" value="1"/>
</dbReference>
<dbReference type="InterPro" id="IPR001926">
    <property type="entry name" value="TrpB-like_PALP"/>
</dbReference>
<reference evidence="6" key="1">
    <citation type="journal article" date="2019" name="Int. J. Syst. Evol. Microbiol.">
        <title>The Global Catalogue of Microorganisms (GCM) 10K type strain sequencing project: providing services to taxonomists for standard genome sequencing and annotation.</title>
        <authorList>
            <consortium name="The Broad Institute Genomics Platform"/>
            <consortium name="The Broad Institute Genome Sequencing Center for Infectious Disease"/>
            <person name="Wu L."/>
            <person name="Ma J."/>
        </authorList>
    </citation>
    <scope>NUCLEOTIDE SEQUENCE [LARGE SCALE GENOMIC DNA]</scope>
    <source>
        <strain evidence="6">JCM 10977</strain>
    </source>
</reference>
<dbReference type="RefSeq" id="WP_343968374.1">
    <property type="nucleotide sequence ID" value="NZ_BAAAHK010000006.1"/>
</dbReference>
<accession>A0ABP4ANB8</accession>
<comment type="caution">
    <text evidence="5">The sequence shown here is derived from an EMBL/GenBank/DDBJ whole genome shotgun (WGS) entry which is preliminary data.</text>
</comment>
<protein>
    <submittedName>
        <fullName evidence="5">Pyridoxal-phosphate dependent enzyme</fullName>
    </submittedName>
</protein>
<feature type="domain" description="Tryptophan synthase beta chain-like PALP" evidence="4">
    <location>
        <begin position="28"/>
        <end position="312"/>
    </location>
</feature>
<dbReference type="InterPro" id="IPR036052">
    <property type="entry name" value="TrpB-like_PALP_sf"/>
</dbReference>
<keyword evidence="6" id="KW-1185">Reference proteome</keyword>
<dbReference type="InterPro" id="IPR050147">
    <property type="entry name" value="Ser/Thr_Dehydratase"/>
</dbReference>